<gene>
    <name evidence="1" type="ORF">BCS90_24555</name>
</gene>
<name>A0A7Z1MGW9_9VIBR</name>
<dbReference type="EMBL" id="MDBS01000054">
    <property type="protein sequence ID" value="PMP25745.1"/>
    <property type="molecule type" value="Genomic_DNA"/>
</dbReference>
<evidence type="ECO:0000313" key="1">
    <source>
        <dbReference type="EMBL" id="PMP25745.1"/>
    </source>
</evidence>
<dbReference type="AlphaFoldDB" id="A0A7Z1MGW9"/>
<reference evidence="1" key="2">
    <citation type="journal article" date="2018" name="Nature">
        <title>A major lineage of non-tailed dsDNA viruses as unrecognized killers of marine bacteria.</title>
        <authorList>
            <person name="Kauffman K.M."/>
            <person name="Hussain F.A."/>
            <person name="Yang J."/>
            <person name="Arevalo P."/>
            <person name="Brown J.M."/>
            <person name="Chang W.K."/>
            <person name="VanInsberghe D."/>
            <person name="Elsherbini J."/>
            <person name="Sharma R.S."/>
            <person name="Cutler M.B."/>
            <person name="Kelly L."/>
            <person name="Polz M.F."/>
        </authorList>
    </citation>
    <scope>NUCLEOTIDE SEQUENCE</scope>
    <source>
        <strain evidence="1">10N.222.46.E12</strain>
    </source>
</reference>
<dbReference type="RefSeq" id="WP_102332457.1">
    <property type="nucleotide sequence ID" value="NZ_CP170595.1"/>
</dbReference>
<accession>A0A7Z1MGW9</accession>
<proteinExistence type="predicted"/>
<comment type="caution">
    <text evidence="1">The sequence shown here is derived from an EMBL/GenBank/DDBJ whole genome shotgun (WGS) entry which is preliminary data.</text>
</comment>
<reference evidence="1" key="1">
    <citation type="submission" date="2016-07" db="EMBL/GenBank/DDBJ databases">
        <authorList>
            <person name="Kauffman K."/>
            <person name="Arevalo P."/>
            <person name="Polz M.F."/>
        </authorList>
    </citation>
    <scope>NUCLEOTIDE SEQUENCE</scope>
    <source>
        <strain evidence="1">10N.222.46.E12</strain>
    </source>
</reference>
<sequence length="91" mass="10819">MSDKLYEILEGWAGVETWHTPHPCDQERFYRAMRNIVKDLGANIDITSFEEALRQHVENQLGDAELNDYWEKHISDHTLRAETILEYEQTR</sequence>
<protein>
    <submittedName>
        <fullName evidence="1">Uncharacterized protein</fullName>
    </submittedName>
</protein>
<organism evidence="1">
    <name type="scientific">Vibrio cyclitrophicus</name>
    <dbReference type="NCBI Taxonomy" id="47951"/>
    <lineage>
        <taxon>Bacteria</taxon>
        <taxon>Pseudomonadati</taxon>
        <taxon>Pseudomonadota</taxon>
        <taxon>Gammaproteobacteria</taxon>
        <taxon>Vibrionales</taxon>
        <taxon>Vibrionaceae</taxon>
        <taxon>Vibrio</taxon>
    </lineage>
</organism>